<proteinExistence type="inferred from homology"/>
<protein>
    <submittedName>
        <fullName evidence="6">Uncharacterized protein</fullName>
    </submittedName>
</protein>
<evidence type="ECO:0000256" key="3">
    <source>
        <dbReference type="ARBA" id="ARBA00022729"/>
    </source>
</evidence>
<evidence type="ECO:0000313" key="7">
    <source>
        <dbReference type="Proteomes" id="UP001210925"/>
    </source>
</evidence>
<comment type="similarity">
    <text evidence="4">Belongs to the EXORDIUM family.</text>
</comment>
<dbReference type="InterPro" id="IPR006766">
    <property type="entry name" value="EXORDIUM-like"/>
</dbReference>
<feature type="chain" id="PRO_5041972275" evidence="5">
    <location>
        <begin position="16"/>
        <end position="269"/>
    </location>
</feature>
<keyword evidence="2" id="KW-0964">Secreted</keyword>
<dbReference type="Pfam" id="PF04674">
    <property type="entry name" value="Phi_1"/>
    <property type="match status" value="1"/>
</dbReference>
<keyword evidence="3 5" id="KW-0732">Signal</keyword>
<organism evidence="6 7">
    <name type="scientific">Boothiomyces macroporosus</name>
    <dbReference type="NCBI Taxonomy" id="261099"/>
    <lineage>
        <taxon>Eukaryota</taxon>
        <taxon>Fungi</taxon>
        <taxon>Fungi incertae sedis</taxon>
        <taxon>Chytridiomycota</taxon>
        <taxon>Chytridiomycota incertae sedis</taxon>
        <taxon>Chytridiomycetes</taxon>
        <taxon>Rhizophydiales</taxon>
        <taxon>Terramycetaceae</taxon>
        <taxon>Boothiomyces</taxon>
    </lineage>
</organism>
<feature type="signal peptide" evidence="5">
    <location>
        <begin position="1"/>
        <end position="15"/>
    </location>
</feature>
<dbReference type="PANTHER" id="PTHR31279">
    <property type="entry name" value="PROTEIN EXORDIUM-LIKE 5"/>
    <property type="match status" value="1"/>
</dbReference>
<gene>
    <name evidence="6" type="ORF">HK103_003698</name>
</gene>
<accession>A0AAD5UCK7</accession>
<dbReference type="AlphaFoldDB" id="A0AAD5UCK7"/>
<evidence type="ECO:0000256" key="2">
    <source>
        <dbReference type="ARBA" id="ARBA00022525"/>
    </source>
</evidence>
<dbReference type="GO" id="GO:0005576">
    <property type="term" value="C:extracellular region"/>
    <property type="evidence" value="ECO:0007669"/>
    <property type="project" value="UniProtKB-SubCell"/>
</dbReference>
<evidence type="ECO:0000256" key="1">
    <source>
        <dbReference type="ARBA" id="ARBA00004613"/>
    </source>
</evidence>
<evidence type="ECO:0000313" key="6">
    <source>
        <dbReference type="EMBL" id="KAJ3250280.1"/>
    </source>
</evidence>
<comment type="subcellular location">
    <subcellularLocation>
        <location evidence="1">Secreted</location>
    </subcellularLocation>
</comment>
<dbReference type="PANTHER" id="PTHR31279:SF58">
    <property type="entry name" value="PROTEIN EXORDIUM-LIKE 2"/>
    <property type="match status" value="1"/>
</dbReference>
<reference evidence="6" key="1">
    <citation type="submission" date="2020-05" db="EMBL/GenBank/DDBJ databases">
        <title>Phylogenomic resolution of chytrid fungi.</title>
        <authorList>
            <person name="Stajich J.E."/>
            <person name="Amses K."/>
            <person name="Simmons R."/>
            <person name="Seto K."/>
            <person name="Myers J."/>
            <person name="Bonds A."/>
            <person name="Quandt C.A."/>
            <person name="Barry K."/>
            <person name="Liu P."/>
            <person name="Grigoriev I."/>
            <person name="Longcore J.E."/>
            <person name="James T.Y."/>
        </authorList>
    </citation>
    <scope>NUCLEOTIDE SEQUENCE</scope>
    <source>
        <strain evidence="6">PLAUS21</strain>
    </source>
</reference>
<name>A0AAD5UCK7_9FUNG</name>
<comment type="caution">
    <text evidence="6">The sequence shown here is derived from an EMBL/GenBank/DDBJ whole genome shotgun (WGS) entry which is preliminary data.</text>
</comment>
<evidence type="ECO:0000256" key="5">
    <source>
        <dbReference type="SAM" id="SignalP"/>
    </source>
</evidence>
<evidence type="ECO:0000256" key="4">
    <source>
        <dbReference type="ARBA" id="ARBA00023591"/>
    </source>
</evidence>
<dbReference type="EMBL" id="JADGKB010000282">
    <property type="protein sequence ID" value="KAJ3250280.1"/>
    <property type="molecule type" value="Genomic_DNA"/>
</dbReference>
<dbReference type="Proteomes" id="UP001210925">
    <property type="component" value="Unassembled WGS sequence"/>
</dbReference>
<feature type="non-terminal residue" evidence="6">
    <location>
        <position position="269"/>
    </location>
</feature>
<sequence>MKSFTAFIAFACVSAFGPKPSTTATPTSTTNVPSLPSGTYTVVEPKQTSQGNINNRGGNVMANGVNIYAIFYGSHSAGTQSIVKNFINGLGSSDWWTVVKSYTGNNGAINGQVTWAGSYQDNYSLGKSLRSGDLDKIIDNSVKAASWPKDPNGIYVVFVNNDVSEQSSNGAFCKDYCGYHGITNSGLKSSMIGDATRCPGTLPPPGGSTGTAGCMQRYYRNQTDPTYSVNGDQHADSMVDVLAHEIAETASDYDNAWRDGQGYENGDKC</sequence>
<keyword evidence="7" id="KW-1185">Reference proteome</keyword>